<gene>
    <name evidence="3" type="ORF">MCOR_32913</name>
</gene>
<organism evidence="3 4">
    <name type="scientific">Mytilus coruscus</name>
    <name type="common">Sea mussel</name>
    <dbReference type="NCBI Taxonomy" id="42192"/>
    <lineage>
        <taxon>Eukaryota</taxon>
        <taxon>Metazoa</taxon>
        <taxon>Spiralia</taxon>
        <taxon>Lophotrochozoa</taxon>
        <taxon>Mollusca</taxon>
        <taxon>Bivalvia</taxon>
        <taxon>Autobranchia</taxon>
        <taxon>Pteriomorphia</taxon>
        <taxon>Mytilida</taxon>
        <taxon>Mytiloidea</taxon>
        <taxon>Mytilidae</taxon>
        <taxon>Mytilinae</taxon>
        <taxon>Mytilus</taxon>
    </lineage>
</organism>
<proteinExistence type="predicted"/>
<protein>
    <submittedName>
        <fullName evidence="3">Uncharacterized protein</fullName>
    </submittedName>
</protein>
<evidence type="ECO:0000313" key="4">
    <source>
        <dbReference type="Proteomes" id="UP000507470"/>
    </source>
</evidence>
<reference evidence="3 4" key="1">
    <citation type="submission" date="2020-06" db="EMBL/GenBank/DDBJ databases">
        <authorList>
            <person name="Li R."/>
            <person name="Bekaert M."/>
        </authorList>
    </citation>
    <scope>NUCLEOTIDE SEQUENCE [LARGE SCALE GENOMIC DNA]</scope>
    <source>
        <strain evidence="4">wild</strain>
    </source>
</reference>
<dbReference type="Proteomes" id="UP000507470">
    <property type="component" value="Unassembled WGS sequence"/>
</dbReference>
<keyword evidence="1" id="KW-0175">Coiled coil</keyword>
<dbReference type="AlphaFoldDB" id="A0A6J8CRP7"/>
<feature type="region of interest" description="Disordered" evidence="2">
    <location>
        <begin position="677"/>
        <end position="705"/>
    </location>
</feature>
<name>A0A6J8CRP7_MYTCO</name>
<evidence type="ECO:0000256" key="2">
    <source>
        <dbReference type="SAM" id="MobiDB-lite"/>
    </source>
</evidence>
<dbReference type="EMBL" id="CACVKT020005930">
    <property type="protein sequence ID" value="CAC5398545.1"/>
    <property type="molecule type" value="Genomic_DNA"/>
</dbReference>
<feature type="compositionally biased region" description="Basic and acidic residues" evidence="2">
    <location>
        <begin position="677"/>
        <end position="689"/>
    </location>
</feature>
<feature type="coiled-coil region" evidence="1">
    <location>
        <begin position="83"/>
        <end position="316"/>
    </location>
</feature>
<accession>A0A6J8CRP7</accession>
<dbReference type="SUPFAM" id="SSF57997">
    <property type="entry name" value="Tropomyosin"/>
    <property type="match status" value="1"/>
</dbReference>
<feature type="coiled-coil region" evidence="1">
    <location>
        <begin position="765"/>
        <end position="848"/>
    </location>
</feature>
<evidence type="ECO:0000256" key="1">
    <source>
        <dbReference type="SAM" id="Coils"/>
    </source>
</evidence>
<dbReference type="OrthoDB" id="8965102at2759"/>
<sequence>MSSDNISTKYKDETIYKEYNRLSKERNSSRTELQRVLREKKESYQNRTTEQVLTREELQIKEREKSELVAWFKVKEDKDLQKIKLNEKEIETLKSRCRDDNEKMRQSEHEIETFISRWKDDNDKIQRLEDEIETLKLSGRDDNNQMRQMEREIETLKSRFTGERAYQYSAYEVLQNKNDLETCIHQKKTLEDERNELQKENIEMENEMQSLNSKPEQFDESARNLKKQINDLEEGYRNAISNFHEAERKIQELNETIEDQNQENRDVIEKLEKLDEEKKDLENKLRFSGSHYKEELKRRKEDLDILQKRLQEVKKVDLKKENIDLKKSNRDLKKGNIDYKKSNRDLKKGNIDLKRSNIDLKKSSRDLKNSIMRSEEGKLQQHAEKIEDILAQNRHMDNLQSDNDELNLKCKHLQTVEKDVQKLKKEKQQLETEIISQRQNNETLNSRLDILNVEKLEIEDRLRRRSPQVATDPKNCKNCLKYRNDISNLKREINDLRDRLQELEVLRRQVHNLDFENSELNKRLEINKKEISSIHKENKELKNILQEKLSEVKRLEARLQQYAEKIEDIPAQNRHMDNLQSDNDELNLKCKHLQTVEKDVQKLKKEKQQLETEIISQRQNNETLNSRLDILNVEKLEIEDRLRRRSPQVATDPRNCKNCLKYRNDISDLKREINDSRDRYNKETADRMNSDNTSTKLKDENDRLRRERNSARIELQRVLREKKEYYQNINTEQVLAREEFQSKEREKSELVALFKDKEDRDLQTIKLYEKEIETLKSKCRDDNDKMRQSEYEIETFKSRRKDDNDKLQRLEHEIDTLKSRNRDDNDKMRQMERETEILKSRLSEGESDQTLEQIGKGSIIRAQTMVHYDKLFAEKSEEVSNKVSELYENTWKVAMIELGDNGGKKKNIEFLLKILENAYSFCERMEGRFTEEFEQAMLNAAANIKEVVDTAVFVRPILERLEHCINQLFWRECSEYQEHRTREPVHSYITEALSLSWFMVTRNPRVFISTTIPKESHPQFYDTYSTDGSEVDYVVLPIVKWSTNENEIICKGIAAFK</sequence>
<keyword evidence="4" id="KW-1185">Reference proteome</keyword>
<evidence type="ECO:0000313" key="3">
    <source>
        <dbReference type="EMBL" id="CAC5398545.1"/>
    </source>
</evidence>
<feature type="compositionally biased region" description="Basic and acidic residues" evidence="2">
    <location>
        <begin position="696"/>
        <end position="705"/>
    </location>
</feature>